<dbReference type="Proteomes" id="UP000228934">
    <property type="component" value="Unassembled WGS sequence"/>
</dbReference>
<dbReference type="OrthoDB" id="9049585at2759"/>
<dbReference type="PROSITE" id="PS00290">
    <property type="entry name" value="IG_MHC"/>
    <property type="match status" value="1"/>
</dbReference>
<evidence type="ECO:0000313" key="4">
    <source>
        <dbReference type="Proteomes" id="UP000228934"/>
    </source>
</evidence>
<dbReference type="SMART" id="SM00407">
    <property type="entry name" value="IGc1"/>
    <property type="match status" value="1"/>
</dbReference>
<sequence length="536" mass="61129">KQKDNTFTYKACIKFKPSITDEGEEFICRVEHPSLKEPVEKSTGPLTIEGASKQPEMYAVIPPSEKQDTLLHRAQDVSMTDPAVILPPTDQLRFVVGKIQGPRRWIHGEKVALYISLSYCSEDNRVMWMVEKTNGKVEEISNNGGVLLTDSGYTISKESEESDKEGLFNITSSLTFVSSVSIHSQVTFACKITSDGQTKTMKFQPESIYAKPQALGPVKTSLCDNGDVLCSLNLQTFYPRDVELSWRSGEDKLESREKYEENNDGTFNGNSDCTVPGKLLLNPNFTLHVTWNHKSLDGQQSQVLSWRDPGLSWCPVIEEVPIPHVLIERQNTLQYNISGYFPGDVAVSWYRKEKGAQEYIPLSQDKRYQIPDIQSQRQSDLTYSCTARLLFTPTVRDRESEIMCRVSHPSLERPIERGSGPLQVQAKPKIRKSLKLSLGTRKVTFCHILESFYPKHIQIEWHYWSGEKLKQRCQSQEKYTTALNKTVTVESKCGVSEDLLQSPDFRVRVTWRHESLDEEEYKEFSIKDKGQRCTSL</sequence>
<protein>
    <recommendedName>
        <fullName evidence="2">Ig-like domain-containing protein</fullName>
    </recommendedName>
</protein>
<name>A0A2G9R7W2_AQUCT</name>
<evidence type="ECO:0000256" key="1">
    <source>
        <dbReference type="ARBA" id="ARBA00023319"/>
    </source>
</evidence>
<accession>A0A2G9R7W2</accession>
<dbReference type="InterPro" id="IPR003006">
    <property type="entry name" value="Ig/MHC_CS"/>
</dbReference>
<dbReference type="InterPro" id="IPR036179">
    <property type="entry name" value="Ig-like_dom_sf"/>
</dbReference>
<feature type="non-terminal residue" evidence="3">
    <location>
        <position position="536"/>
    </location>
</feature>
<dbReference type="EMBL" id="KV955675">
    <property type="protein sequence ID" value="PIO23978.1"/>
    <property type="molecule type" value="Genomic_DNA"/>
</dbReference>
<dbReference type="SUPFAM" id="SSF48726">
    <property type="entry name" value="Immunoglobulin"/>
    <property type="match status" value="1"/>
</dbReference>
<dbReference type="AlphaFoldDB" id="A0A2G9R7W2"/>
<proteinExistence type="predicted"/>
<reference evidence="4" key="1">
    <citation type="journal article" date="2017" name="Nat. Commun.">
        <title>The North American bullfrog draft genome provides insight into hormonal regulation of long noncoding RNA.</title>
        <authorList>
            <person name="Hammond S.A."/>
            <person name="Warren R.L."/>
            <person name="Vandervalk B.P."/>
            <person name="Kucuk E."/>
            <person name="Khan H."/>
            <person name="Gibb E.A."/>
            <person name="Pandoh P."/>
            <person name="Kirk H."/>
            <person name="Zhao Y."/>
            <person name="Jones M."/>
            <person name="Mungall A.J."/>
            <person name="Coope R."/>
            <person name="Pleasance S."/>
            <person name="Moore R.A."/>
            <person name="Holt R.A."/>
            <person name="Round J.M."/>
            <person name="Ohora S."/>
            <person name="Walle B.V."/>
            <person name="Veldhoen N."/>
            <person name="Helbing C.C."/>
            <person name="Birol I."/>
        </authorList>
    </citation>
    <scope>NUCLEOTIDE SEQUENCE [LARGE SCALE GENOMIC DNA]</scope>
</reference>
<dbReference type="FunFam" id="2.60.40.10:FF:001931">
    <property type="entry name" value="Uncharacterized LOC100216153"/>
    <property type="match status" value="1"/>
</dbReference>
<feature type="non-terminal residue" evidence="3">
    <location>
        <position position="1"/>
    </location>
</feature>
<dbReference type="InterPro" id="IPR050380">
    <property type="entry name" value="Immune_Resp_Modulators"/>
</dbReference>
<organism evidence="3 4">
    <name type="scientific">Aquarana catesbeiana</name>
    <name type="common">American bullfrog</name>
    <name type="synonym">Rana catesbeiana</name>
    <dbReference type="NCBI Taxonomy" id="8400"/>
    <lineage>
        <taxon>Eukaryota</taxon>
        <taxon>Metazoa</taxon>
        <taxon>Chordata</taxon>
        <taxon>Craniata</taxon>
        <taxon>Vertebrata</taxon>
        <taxon>Euteleostomi</taxon>
        <taxon>Amphibia</taxon>
        <taxon>Batrachia</taxon>
        <taxon>Anura</taxon>
        <taxon>Neobatrachia</taxon>
        <taxon>Ranoidea</taxon>
        <taxon>Ranidae</taxon>
        <taxon>Aquarana</taxon>
    </lineage>
</organism>
<dbReference type="PANTHER" id="PTHR23411">
    <property type="entry name" value="TAPASIN"/>
    <property type="match status" value="1"/>
</dbReference>
<evidence type="ECO:0000313" key="3">
    <source>
        <dbReference type="EMBL" id="PIO23978.1"/>
    </source>
</evidence>
<keyword evidence="1" id="KW-0393">Immunoglobulin domain</keyword>
<dbReference type="FunFam" id="2.60.40.10:FF:001774">
    <property type="entry name" value="Uncharacterized LOC100216153"/>
    <property type="match status" value="1"/>
</dbReference>
<dbReference type="Pfam" id="PF07654">
    <property type="entry name" value="C1-set"/>
    <property type="match status" value="1"/>
</dbReference>
<gene>
    <name evidence="3" type="ORF">AB205_0199050</name>
</gene>
<dbReference type="InterPro" id="IPR003597">
    <property type="entry name" value="Ig_C1-set"/>
</dbReference>
<dbReference type="PROSITE" id="PS50835">
    <property type="entry name" value="IG_LIKE"/>
    <property type="match status" value="1"/>
</dbReference>
<dbReference type="InterPro" id="IPR013783">
    <property type="entry name" value="Ig-like_fold"/>
</dbReference>
<feature type="domain" description="Ig-like" evidence="2">
    <location>
        <begin position="315"/>
        <end position="403"/>
    </location>
</feature>
<dbReference type="Gene3D" id="2.60.40.10">
    <property type="entry name" value="Immunoglobulins"/>
    <property type="match status" value="5"/>
</dbReference>
<keyword evidence="4" id="KW-1185">Reference proteome</keyword>
<dbReference type="InterPro" id="IPR007110">
    <property type="entry name" value="Ig-like_dom"/>
</dbReference>
<evidence type="ECO:0000259" key="2">
    <source>
        <dbReference type="PROSITE" id="PS50835"/>
    </source>
</evidence>